<dbReference type="PANTHER" id="PTHR33930:SF2">
    <property type="entry name" value="BLR3452 PROTEIN"/>
    <property type="match status" value="1"/>
</dbReference>
<organism evidence="2 3">
    <name type="scientific">Aerophobetes bacterium</name>
    <dbReference type="NCBI Taxonomy" id="2030807"/>
    <lineage>
        <taxon>Bacteria</taxon>
        <taxon>Candidatus Aerophobota</taxon>
    </lineage>
</organism>
<dbReference type="NCBIfam" id="TIGR00778">
    <property type="entry name" value="ahpD_dom"/>
    <property type="match status" value="1"/>
</dbReference>
<dbReference type="Gene3D" id="1.20.1290.10">
    <property type="entry name" value="AhpD-like"/>
    <property type="match status" value="1"/>
</dbReference>
<dbReference type="EMBL" id="QMQB01000161">
    <property type="protein sequence ID" value="RLE12405.1"/>
    <property type="molecule type" value="Genomic_DNA"/>
</dbReference>
<comment type="caution">
    <text evidence="2">The sequence shown here is derived from an EMBL/GenBank/DDBJ whole genome shotgun (WGS) entry which is preliminary data.</text>
</comment>
<accession>A0A662DAD0</accession>
<gene>
    <name evidence="2" type="ORF">DRI96_04605</name>
</gene>
<dbReference type="InterPro" id="IPR029032">
    <property type="entry name" value="AhpD-like"/>
</dbReference>
<dbReference type="Pfam" id="PF02627">
    <property type="entry name" value="CMD"/>
    <property type="match status" value="1"/>
</dbReference>
<sequence length="113" mass="12444">MGEMRDALNQVGEAFGKFSKLTPDQVKKFQELMEAVETKGALDPRQKELIAVALSVCAQCRWCIAFHVERALKEGATKDEILEAAWVAVLMGGGPALMYSQLVLKALDEFKGQ</sequence>
<dbReference type="InterPro" id="IPR004675">
    <property type="entry name" value="AhpD_core"/>
</dbReference>
<reference evidence="2 3" key="1">
    <citation type="submission" date="2018-06" db="EMBL/GenBank/DDBJ databases">
        <title>Extensive metabolic versatility and redundancy in microbially diverse, dynamic hydrothermal sediments.</title>
        <authorList>
            <person name="Dombrowski N."/>
            <person name="Teske A."/>
            <person name="Baker B.J."/>
        </authorList>
    </citation>
    <scope>NUCLEOTIDE SEQUENCE [LARGE SCALE GENOMIC DNA]</scope>
    <source>
        <strain evidence="2">B19_G9</strain>
    </source>
</reference>
<dbReference type="GO" id="GO:0051920">
    <property type="term" value="F:peroxiredoxin activity"/>
    <property type="evidence" value="ECO:0007669"/>
    <property type="project" value="InterPro"/>
</dbReference>
<dbReference type="SUPFAM" id="SSF69118">
    <property type="entry name" value="AhpD-like"/>
    <property type="match status" value="1"/>
</dbReference>
<dbReference type="Proteomes" id="UP000267654">
    <property type="component" value="Unassembled WGS sequence"/>
</dbReference>
<evidence type="ECO:0000259" key="1">
    <source>
        <dbReference type="Pfam" id="PF02627"/>
    </source>
</evidence>
<feature type="domain" description="Carboxymuconolactone decarboxylase-like" evidence="1">
    <location>
        <begin position="26"/>
        <end position="103"/>
    </location>
</feature>
<protein>
    <submittedName>
        <fullName evidence="2">Carboxymuconolactone decarboxylase family protein</fullName>
    </submittedName>
</protein>
<name>A0A662DAD0_UNCAE</name>
<dbReference type="PANTHER" id="PTHR33930">
    <property type="entry name" value="ALKYL HYDROPEROXIDE REDUCTASE AHPD"/>
    <property type="match status" value="1"/>
</dbReference>
<proteinExistence type="predicted"/>
<evidence type="ECO:0000313" key="3">
    <source>
        <dbReference type="Proteomes" id="UP000267654"/>
    </source>
</evidence>
<evidence type="ECO:0000313" key="2">
    <source>
        <dbReference type="EMBL" id="RLE12405.1"/>
    </source>
</evidence>
<dbReference type="InterPro" id="IPR003779">
    <property type="entry name" value="CMD-like"/>
</dbReference>
<dbReference type="AlphaFoldDB" id="A0A662DAD0"/>